<name>A0AAD3XCX0_NEPGR</name>
<keyword evidence="2" id="KW-0677">Repeat</keyword>
<dbReference type="PROSITE" id="PS51450">
    <property type="entry name" value="LRR"/>
    <property type="match status" value="4"/>
</dbReference>
<feature type="domain" description="Disease resistance R13L4/SHOC-2-like LRR" evidence="6">
    <location>
        <begin position="235"/>
        <end position="313"/>
    </location>
</feature>
<feature type="region of interest" description="Disordered" evidence="5">
    <location>
        <begin position="1"/>
        <end position="33"/>
    </location>
</feature>
<dbReference type="Pfam" id="PF13855">
    <property type="entry name" value="LRR_8"/>
    <property type="match status" value="1"/>
</dbReference>
<dbReference type="PANTHER" id="PTHR45752">
    <property type="entry name" value="LEUCINE-RICH REPEAT-CONTAINING"/>
    <property type="match status" value="1"/>
</dbReference>
<dbReference type="Pfam" id="PF23598">
    <property type="entry name" value="LRR_14"/>
    <property type="match status" value="1"/>
</dbReference>
<dbReference type="InterPro" id="IPR003591">
    <property type="entry name" value="Leu-rich_rpt_typical-subtyp"/>
</dbReference>
<dbReference type="InterPro" id="IPR032675">
    <property type="entry name" value="LRR_dom_sf"/>
</dbReference>
<dbReference type="InterPro" id="IPR001611">
    <property type="entry name" value="Leu-rich_rpt"/>
</dbReference>
<accession>A0AAD3XCX0</accession>
<evidence type="ECO:0000256" key="3">
    <source>
        <dbReference type="ARBA" id="ARBA00023054"/>
    </source>
</evidence>
<comment type="caution">
    <text evidence="7">The sequence shown here is derived from an EMBL/GenBank/DDBJ whole genome shotgun (WGS) entry which is preliminary data.</text>
</comment>
<dbReference type="SUPFAM" id="SSF52058">
    <property type="entry name" value="L domain-like"/>
    <property type="match status" value="1"/>
</dbReference>
<evidence type="ECO:0000256" key="2">
    <source>
        <dbReference type="ARBA" id="ARBA00022737"/>
    </source>
</evidence>
<evidence type="ECO:0000256" key="5">
    <source>
        <dbReference type="SAM" id="MobiDB-lite"/>
    </source>
</evidence>
<keyword evidence="8" id="KW-1185">Reference proteome</keyword>
<sequence length="521" mass="58284">MSRIPSLGPKPASTGSDYDIEQPPPFCSSQSDASTSTLFVDPLVEQMPHLKDPKVIKAMTKAVSEIAQTRLVLQALGDRPDHETIDRAKEKIALIDENLSKQLEEIVLSQRPAEIDRLEWRSHLADKETQAREAAEKEKQMYISIIQLDEMHESYQKLLKDAEAKLLKIYDSAASAKGEEGENDGGGERVESSGVKEEVNEEVIGILQENASGKGIENINLSRRRLRFLPEAFGKIPGLRVLNMSNNQLEAIPDSIGGLENLEVLNLYSNLLESLPDSIGLLVNLKTLNVSGNKLHSLPDSICHCRSLVELDVSFNNLTYLPTNIGYELVNLRRLSVQYNKINFLPTSIGEMRSLQHLDAHFNELRGLPFTIGKLTNLENLNLSGNFSDLTELPDTFCDLINLKELDLSNNQIHALPDTFGRLENLIKLNLDQNPIVIPPAEVVNEGVEAVKAFMAKRWLDILVAEEEKSMLELKEGTETGWLKRSLSQSTSWLKQQVSSISEYLGTPRGSFRDPWLDQQL</sequence>
<dbReference type="FunFam" id="3.80.10.10:FF:000610">
    <property type="entry name" value="Plant intracellular Ras-group-related LRR protein 9"/>
    <property type="match status" value="1"/>
</dbReference>
<dbReference type="FunFam" id="3.80.10.10:FF:000746">
    <property type="entry name" value="Plant intracellular Ras-group-related LRR protein 2"/>
    <property type="match status" value="1"/>
</dbReference>
<comment type="similarity">
    <text evidence="4">Belongs to the SHOC2 family.</text>
</comment>
<dbReference type="InterPro" id="IPR055414">
    <property type="entry name" value="LRR_R13L4/SHOC2-like"/>
</dbReference>
<dbReference type="AlphaFoldDB" id="A0AAD3XCX0"/>
<dbReference type="GO" id="GO:0055046">
    <property type="term" value="P:microgametogenesis"/>
    <property type="evidence" value="ECO:0007669"/>
    <property type="project" value="UniProtKB-ARBA"/>
</dbReference>
<dbReference type="SMART" id="SM00364">
    <property type="entry name" value="LRR_BAC"/>
    <property type="match status" value="8"/>
</dbReference>
<dbReference type="SMART" id="SM00369">
    <property type="entry name" value="LRR_TYP"/>
    <property type="match status" value="8"/>
</dbReference>
<dbReference type="Proteomes" id="UP001279734">
    <property type="component" value="Unassembled WGS sequence"/>
</dbReference>
<evidence type="ECO:0000256" key="4">
    <source>
        <dbReference type="ARBA" id="ARBA00023786"/>
    </source>
</evidence>
<keyword evidence="1" id="KW-0433">Leucine-rich repeat</keyword>
<keyword evidence="3" id="KW-0175">Coiled coil</keyword>
<dbReference type="EMBL" id="BSYO01000002">
    <property type="protein sequence ID" value="GMH01244.1"/>
    <property type="molecule type" value="Genomic_DNA"/>
</dbReference>
<evidence type="ECO:0000259" key="6">
    <source>
        <dbReference type="Pfam" id="PF23598"/>
    </source>
</evidence>
<protein>
    <recommendedName>
        <fullName evidence="6">Disease resistance R13L4/SHOC-2-like LRR domain-containing protein</fullName>
    </recommendedName>
</protein>
<reference evidence="7" key="1">
    <citation type="submission" date="2023-05" db="EMBL/GenBank/DDBJ databases">
        <title>Nepenthes gracilis genome sequencing.</title>
        <authorList>
            <person name="Fukushima K."/>
        </authorList>
    </citation>
    <scope>NUCLEOTIDE SEQUENCE</scope>
    <source>
        <strain evidence="7">SING2019-196</strain>
    </source>
</reference>
<dbReference type="InterPro" id="IPR050715">
    <property type="entry name" value="LRR-SigEffector_domain"/>
</dbReference>
<proteinExistence type="inferred from homology"/>
<dbReference type="PANTHER" id="PTHR45752:SF195">
    <property type="entry name" value="LEUCINE-RICH REPEAT (LRR) FAMILY PROTEIN-RELATED"/>
    <property type="match status" value="1"/>
</dbReference>
<gene>
    <name evidence="7" type="ORF">Nepgr_003083</name>
</gene>
<evidence type="ECO:0000313" key="7">
    <source>
        <dbReference type="EMBL" id="GMH01244.1"/>
    </source>
</evidence>
<organism evidence="7 8">
    <name type="scientific">Nepenthes gracilis</name>
    <name type="common">Slender pitcher plant</name>
    <dbReference type="NCBI Taxonomy" id="150966"/>
    <lineage>
        <taxon>Eukaryota</taxon>
        <taxon>Viridiplantae</taxon>
        <taxon>Streptophyta</taxon>
        <taxon>Embryophyta</taxon>
        <taxon>Tracheophyta</taxon>
        <taxon>Spermatophyta</taxon>
        <taxon>Magnoliopsida</taxon>
        <taxon>eudicotyledons</taxon>
        <taxon>Gunneridae</taxon>
        <taxon>Pentapetalae</taxon>
        <taxon>Caryophyllales</taxon>
        <taxon>Nepenthaceae</taxon>
        <taxon>Nepenthes</taxon>
    </lineage>
</organism>
<evidence type="ECO:0000313" key="8">
    <source>
        <dbReference type="Proteomes" id="UP001279734"/>
    </source>
</evidence>
<evidence type="ECO:0000256" key="1">
    <source>
        <dbReference type="ARBA" id="ARBA00022614"/>
    </source>
</evidence>
<dbReference type="Gene3D" id="3.80.10.10">
    <property type="entry name" value="Ribonuclease Inhibitor"/>
    <property type="match status" value="2"/>
</dbReference>